<dbReference type="SUPFAM" id="SSF102405">
    <property type="entry name" value="MCP/YpsA-like"/>
    <property type="match status" value="1"/>
</dbReference>
<gene>
    <name evidence="1" type="ORF">NLI96_g4207</name>
</gene>
<proteinExistence type="predicted"/>
<protein>
    <recommendedName>
        <fullName evidence="3">Cytokinin riboside 5'-monophosphate phosphoribohydrolase</fullName>
    </recommendedName>
</protein>
<dbReference type="Proteomes" id="UP001212997">
    <property type="component" value="Unassembled WGS sequence"/>
</dbReference>
<evidence type="ECO:0000313" key="2">
    <source>
        <dbReference type="Proteomes" id="UP001212997"/>
    </source>
</evidence>
<comment type="caution">
    <text evidence="1">The sequence shown here is derived from an EMBL/GenBank/DDBJ whole genome shotgun (WGS) entry which is preliminary data.</text>
</comment>
<reference evidence="1" key="1">
    <citation type="submission" date="2022-07" db="EMBL/GenBank/DDBJ databases">
        <title>Genome Sequence of Physisporinus lineatus.</title>
        <authorList>
            <person name="Buettner E."/>
        </authorList>
    </citation>
    <scope>NUCLEOTIDE SEQUENCE</scope>
    <source>
        <strain evidence="1">VT162</strain>
    </source>
</reference>
<dbReference type="PANTHER" id="PTHR31223:SF70">
    <property type="entry name" value="LOG FAMILY PROTEIN YJL055W"/>
    <property type="match status" value="1"/>
</dbReference>
<dbReference type="Gene3D" id="3.40.50.450">
    <property type="match status" value="1"/>
</dbReference>
<keyword evidence="2" id="KW-1185">Reference proteome</keyword>
<name>A0AAD5VAN8_9APHY</name>
<dbReference type="EMBL" id="JANAWD010000119">
    <property type="protein sequence ID" value="KAJ3486504.1"/>
    <property type="molecule type" value="Genomic_DNA"/>
</dbReference>
<dbReference type="AlphaFoldDB" id="A0AAD5VAN8"/>
<dbReference type="PANTHER" id="PTHR31223">
    <property type="entry name" value="LOG FAMILY PROTEIN YJL055W"/>
    <property type="match status" value="1"/>
</dbReference>
<dbReference type="InterPro" id="IPR031100">
    <property type="entry name" value="LOG_fam"/>
</dbReference>
<dbReference type="GO" id="GO:0005829">
    <property type="term" value="C:cytosol"/>
    <property type="evidence" value="ECO:0007669"/>
    <property type="project" value="TreeGrafter"/>
</dbReference>
<evidence type="ECO:0008006" key="3">
    <source>
        <dbReference type="Google" id="ProtNLM"/>
    </source>
</evidence>
<dbReference type="GO" id="GO:0009691">
    <property type="term" value="P:cytokinin biosynthetic process"/>
    <property type="evidence" value="ECO:0007669"/>
    <property type="project" value="TreeGrafter"/>
</dbReference>
<organism evidence="1 2">
    <name type="scientific">Meripilus lineatus</name>
    <dbReference type="NCBI Taxonomy" id="2056292"/>
    <lineage>
        <taxon>Eukaryota</taxon>
        <taxon>Fungi</taxon>
        <taxon>Dikarya</taxon>
        <taxon>Basidiomycota</taxon>
        <taxon>Agaricomycotina</taxon>
        <taxon>Agaricomycetes</taxon>
        <taxon>Polyporales</taxon>
        <taxon>Meripilaceae</taxon>
        <taxon>Meripilus</taxon>
    </lineage>
</organism>
<accession>A0AAD5VAN8</accession>
<dbReference type="GO" id="GO:0016799">
    <property type="term" value="F:hydrolase activity, hydrolyzing N-glycosyl compounds"/>
    <property type="evidence" value="ECO:0007669"/>
    <property type="project" value="TreeGrafter"/>
</dbReference>
<sequence length="201" mass="21319">MEHRETPHSLPNFPLNLIIKKGHMGSVLSCLRKPPNPYELTPISLPVPTISTSELHLPHNMTREDSQASTAVAVYCASSFGEQEAFRHAARSLGKGLADAERPLVYGGGSKGIMGLVSGAALAAGGKVTGVVPFAMVAAGGEQEQKAKATLSALVALDEKGRENVHTVVVDSMHERKMEMARRSCGFVALPGGFGTFEEVR</sequence>
<evidence type="ECO:0000313" key="1">
    <source>
        <dbReference type="EMBL" id="KAJ3486504.1"/>
    </source>
</evidence>
<dbReference type="Pfam" id="PF03641">
    <property type="entry name" value="Lysine_decarbox"/>
    <property type="match status" value="1"/>
</dbReference>